<dbReference type="InterPro" id="IPR011075">
    <property type="entry name" value="TetR_C"/>
</dbReference>
<evidence type="ECO:0000256" key="3">
    <source>
        <dbReference type="ARBA" id="ARBA00023163"/>
    </source>
</evidence>
<keyword evidence="2 4" id="KW-0238">DNA-binding</keyword>
<dbReference type="EMBL" id="QJKB01000001">
    <property type="protein sequence ID" value="PXX47546.1"/>
    <property type="molecule type" value="Genomic_DNA"/>
</dbReference>
<proteinExistence type="predicted"/>
<evidence type="ECO:0000259" key="5">
    <source>
        <dbReference type="PROSITE" id="PS50977"/>
    </source>
</evidence>
<dbReference type="RefSeq" id="WP_110253903.1">
    <property type="nucleotide sequence ID" value="NZ_QJKB01000001.1"/>
</dbReference>
<keyword evidence="3" id="KW-0804">Transcription</keyword>
<evidence type="ECO:0000256" key="2">
    <source>
        <dbReference type="ARBA" id="ARBA00023125"/>
    </source>
</evidence>
<evidence type="ECO:0000313" key="7">
    <source>
        <dbReference type="Proteomes" id="UP000247792"/>
    </source>
</evidence>
<protein>
    <submittedName>
        <fullName evidence="6">TetR family transcriptional regulator</fullName>
    </submittedName>
</protein>
<dbReference type="PRINTS" id="PR00455">
    <property type="entry name" value="HTHTETR"/>
</dbReference>
<dbReference type="SUPFAM" id="SSF46689">
    <property type="entry name" value="Homeodomain-like"/>
    <property type="match status" value="1"/>
</dbReference>
<evidence type="ECO:0000256" key="4">
    <source>
        <dbReference type="PROSITE-ProRule" id="PRU00335"/>
    </source>
</evidence>
<dbReference type="PROSITE" id="PS50977">
    <property type="entry name" value="HTH_TETR_2"/>
    <property type="match status" value="1"/>
</dbReference>
<feature type="DNA-binding region" description="H-T-H motif" evidence="4">
    <location>
        <begin position="31"/>
        <end position="50"/>
    </location>
</feature>
<evidence type="ECO:0000313" key="6">
    <source>
        <dbReference type="EMBL" id="PXX47546.1"/>
    </source>
</evidence>
<comment type="caution">
    <text evidence="6">The sequence shown here is derived from an EMBL/GenBank/DDBJ whole genome shotgun (WGS) entry which is preliminary data.</text>
</comment>
<dbReference type="InterPro" id="IPR009057">
    <property type="entry name" value="Homeodomain-like_sf"/>
</dbReference>
<dbReference type="PANTHER" id="PTHR47506:SF1">
    <property type="entry name" value="HTH-TYPE TRANSCRIPTIONAL REGULATOR YJDC"/>
    <property type="match status" value="1"/>
</dbReference>
<dbReference type="SUPFAM" id="SSF48498">
    <property type="entry name" value="Tetracyclin repressor-like, C-terminal domain"/>
    <property type="match status" value="1"/>
</dbReference>
<keyword evidence="7" id="KW-1185">Reference proteome</keyword>
<dbReference type="AlphaFoldDB" id="A0A318JG41"/>
<keyword evidence="1" id="KW-0805">Transcription regulation</keyword>
<name>A0A318JG41_9BURK</name>
<dbReference type="Pfam" id="PF00440">
    <property type="entry name" value="TetR_N"/>
    <property type="match status" value="1"/>
</dbReference>
<dbReference type="Proteomes" id="UP000247792">
    <property type="component" value="Unassembled WGS sequence"/>
</dbReference>
<dbReference type="InterPro" id="IPR036271">
    <property type="entry name" value="Tet_transcr_reg_TetR-rel_C_sf"/>
</dbReference>
<dbReference type="PANTHER" id="PTHR47506">
    <property type="entry name" value="TRANSCRIPTIONAL REGULATORY PROTEIN"/>
    <property type="match status" value="1"/>
</dbReference>
<accession>A0A318JG41</accession>
<organism evidence="6 7">
    <name type="scientific">Undibacterium pigrum</name>
    <dbReference type="NCBI Taxonomy" id="401470"/>
    <lineage>
        <taxon>Bacteria</taxon>
        <taxon>Pseudomonadati</taxon>
        <taxon>Pseudomonadota</taxon>
        <taxon>Betaproteobacteria</taxon>
        <taxon>Burkholderiales</taxon>
        <taxon>Oxalobacteraceae</taxon>
        <taxon>Undibacterium</taxon>
    </lineage>
</organism>
<dbReference type="Gene3D" id="1.10.357.10">
    <property type="entry name" value="Tetracycline Repressor, domain 2"/>
    <property type="match status" value="1"/>
</dbReference>
<dbReference type="Pfam" id="PF16925">
    <property type="entry name" value="TetR_C_13"/>
    <property type="match status" value="1"/>
</dbReference>
<feature type="domain" description="HTH tetR-type" evidence="5">
    <location>
        <begin position="8"/>
        <end position="68"/>
    </location>
</feature>
<dbReference type="OrthoDB" id="5293507at2"/>
<dbReference type="InterPro" id="IPR001647">
    <property type="entry name" value="HTH_TetR"/>
</dbReference>
<reference evidence="6 7" key="1">
    <citation type="submission" date="2018-05" db="EMBL/GenBank/DDBJ databases">
        <title>Genomic Encyclopedia of Type Strains, Phase IV (KMG-IV): sequencing the most valuable type-strain genomes for metagenomic binning, comparative biology and taxonomic classification.</title>
        <authorList>
            <person name="Goeker M."/>
        </authorList>
    </citation>
    <scope>NUCLEOTIDE SEQUENCE [LARGE SCALE GENOMIC DNA]</scope>
    <source>
        <strain evidence="6 7">DSM 19792</strain>
    </source>
</reference>
<gene>
    <name evidence="6" type="ORF">DFR42_1011129</name>
</gene>
<sequence>MKHFSEISPMAERIIDAAQGLIQQQGYNGFSYDDVAKIVGIKKPSIHHHFAKKEDLVCVLVQRYTHQFRGELLSIEGQHASPMDRLAAYAAVFEQTFNRDKRLCVCGMLGAESDSLPESAADEVALFFKLNLDWLSRMIGDAQTAGLIKSNCAAESLAQAYLSALEGAMVLGRGMRTVQGPADIAQTFLSTVSA</sequence>
<dbReference type="GO" id="GO:0003677">
    <property type="term" value="F:DNA binding"/>
    <property type="evidence" value="ECO:0007669"/>
    <property type="project" value="UniProtKB-UniRule"/>
</dbReference>
<evidence type="ECO:0000256" key="1">
    <source>
        <dbReference type="ARBA" id="ARBA00023015"/>
    </source>
</evidence>